<reference evidence="2 3" key="1">
    <citation type="journal article" date="2011" name="J. Bacteriol.">
        <title>Genome sequence of Methyloversatilis universalis FAM5T, a methylotrophic representative of the order Rhodocyclales.</title>
        <authorList>
            <person name="Kittichotirat W."/>
            <person name="Good N.M."/>
            <person name="Hall R."/>
            <person name="Bringel F."/>
            <person name="Lajus A."/>
            <person name="Medigue C."/>
            <person name="Smalley N.E."/>
            <person name="Beck D."/>
            <person name="Bumgarner R."/>
            <person name="Vuilleumier S."/>
            <person name="Kalyuzhnaya M.G."/>
        </authorList>
    </citation>
    <scope>NUCLEOTIDE SEQUENCE [LARGE SCALE GENOMIC DNA]</scope>
    <source>
        <strain evidence="3">ATCC BAA-1314 / JCM 13912 / FAM5</strain>
    </source>
</reference>
<organism evidence="2 3">
    <name type="scientific">Methyloversatilis universalis (strain ATCC BAA-1314 / DSM 25237 / JCM 13912 / CCUG 52030 / FAM5)</name>
    <dbReference type="NCBI Taxonomy" id="1000565"/>
    <lineage>
        <taxon>Bacteria</taxon>
        <taxon>Pseudomonadati</taxon>
        <taxon>Pseudomonadota</taxon>
        <taxon>Betaproteobacteria</taxon>
        <taxon>Nitrosomonadales</taxon>
        <taxon>Sterolibacteriaceae</taxon>
        <taxon>Methyloversatilis</taxon>
    </lineage>
</organism>
<evidence type="ECO:0000313" key="3">
    <source>
        <dbReference type="Proteomes" id="UP000005019"/>
    </source>
</evidence>
<protein>
    <submittedName>
        <fullName evidence="2">Uncharacterized protein</fullName>
    </submittedName>
</protein>
<comment type="caution">
    <text evidence="2">The sequence shown here is derived from an EMBL/GenBank/DDBJ whole genome shotgun (WGS) entry which is preliminary data.</text>
</comment>
<name>F5R9Z4_METUF</name>
<proteinExistence type="predicted"/>
<accession>F5R9Z4</accession>
<dbReference type="OrthoDB" id="8557918at2"/>
<keyword evidence="1" id="KW-0732">Signal</keyword>
<evidence type="ECO:0000256" key="1">
    <source>
        <dbReference type="SAM" id="SignalP"/>
    </source>
</evidence>
<feature type="signal peptide" evidence="1">
    <location>
        <begin position="1"/>
        <end position="29"/>
    </location>
</feature>
<dbReference type="eggNOG" id="ENOG5033444">
    <property type="taxonomic scope" value="Bacteria"/>
</dbReference>
<dbReference type="RefSeq" id="WP_008059573.1">
    <property type="nucleotide sequence ID" value="NZ_AFHG01000033.1"/>
</dbReference>
<dbReference type="AlphaFoldDB" id="F5R9Z4"/>
<dbReference type="Proteomes" id="UP000005019">
    <property type="component" value="Unassembled WGS sequence"/>
</dbReference>
<dbReference type="EMBL" id="AFHG01000033">
    <property type="protein sequence ID" value="EGK72660.1"/>
    <property type="molecule type" value="Genomic_DNA"/>
</dbReference>
<keyword evidence="3" id="KW-1185">Reference proteome</keyword>
<evidence type="ECO:0000313" key="2">
    <source>
        <dbReference type="EMBL" id="EGK72660.1"/>
    </source>
</evidence>
<feature type="chain" id="PRO_5003330859" evidence="1">
    <location>
        <begin position="30"/>
        <end position="276"/>
    </location>
</feature>
<gene>
    <name evidence="2" type="ORF">METUNv1_01070</name>
</gene>
<sequence length="276" mass="29662">MQTTPVPFRLALSSALFSALFATLVPAQAQNAGTPAARLDIAGVRIGMTEAEAVKAVQAFDASARPKRSLATFPYYDGVNSLQSPEFLDHIGFAMAGSGIGIWFASPPSEPRVIAVTRRGSAPQPPGSEQMMASLVERYGPYAARTPPVAGGRAVVHWSEEGKPQCSVDKDRKGQRIPWSNAMGTLLQPGAVKVLEQYARQRVPHLVAALGPAPDAARCGIVLRYEWNSEPVQNFEAWLVDQGGMVAASRRSAEWVEQLKAEAVRKLQGQGKAPKF</sequence>